<dbReference type="SMART" id="SM00382">
    <property type="entry name" value="AAA"/>
    <property type="match status" value="1"/>
</dbReference>
<dbReference type="InterPro" id="IPR003593">
    <property type="entry name" value="AAA+_ATPase"/>
</dbReference>
<accession>A0A9D1GQT4</accession>
<dbReference type="EMBL" id="DVLF01000082">
    <property type="protein sequence ID" value="HIT49890.1"/>
    <property type="molecule type" value="Genomic_DNA"/>
</dbReference>
<dbReference type="GO" id="GO:0005524">
    <property type="term" value="F:ATP binding"/>
    <property type="evidence" value="ECO:0007669"/>
    <property type="project" value="UniProtKB-KW"/>
</dbReference>
<evidence type="ECO:0000313" key="6">
    <source>
        <dbReference type="EMBL" id="HIT49890.1"/>
    </source>
</evidence>
<evidence type="ECO:0000256" key="1">
    <source>
        <dbReference type="ARBA" id="ARBA00022737"/>
    </source>
</evidence>
<dbReference type="GO" id="GO:0016887">
    <property type="term" value="F:ATP hydrolysis activity"/>
    <property type="evidence" value="ECO:0007669"/>
    <property type="project" value="InterPro"/>
</dbReference>
<feature type="coiled-coil region" evidence="4">
    <location>
        <begin position="241"/>
        <end position="271"/>
    </location>
</feature>
<dbReference type="AlphaFoldDB" id="A0A9D1GQT4"/>
<protein>
    <submittedName>
        <fullName evidence="6">ATP-binding cassette domain-containing protein</fullName>
    </submittedName>
</protein>
<keyword evidence="3 6" id="KW-0067">ATP-binding</keyword>
<sequence>MLKTVNLGLQYGSRKLFDHVNITFQKGNCYGIIGANGAGKSTFLKLLSKEIESTSGEVWMDPKERMSVLRQDQHAFDEETVLNTVLQGHARLMEISKQKEAIYAKEDFTDEDGLLAAELEGEFAELGGWEAESDAENLLNGLGVPGSDHHRLMKELDAKLKIKVLLAQALFGNPDILLLDEPTNNLDYRSTRWLENFLLNFENTVLIVSHDRHFLNNVCTHICDVDYGKIKLYVGNYEFWYESSQLALQQAKDQNKKNEQKVKELQEFIARFSANKSKSRQATSRKKMLEKITIEEIEPSTRRYPYIGFKPNREVGNDILFVEKLSKPGLFENLTFSVQKNDKIAFLAENSLIITALFKILSGEDPDYTGTFKWGITTSVGYLPQDNKAYFDKELSLVDWLRQYSKEDQTESFIRGWLGRMLFSGEESQKKCNVLSGGEKVRCLFAKLMLEAPNILMLEDPTNHLDLESITALNEGMIQYKGNILFSSHDAELLETVANRIIAFDKEGKIIDKMTTYEAFLES</sequence>
<dbReference type="PANTHER" id="PTHR42855">
    <property type="entry name" value="ABC TRANSPORTER ATP-BINDING SUBUNIT"/>
    <property type="match status" value="1"/>
</dbReference>
<dbReference type="Pfam" id="PF00005">
    <property type="entry name" value="ABC_tran"/>
    <property type="match status" value="2"/>
</dbReference>
<evidence type="ECO:0000313" key="7">
    <source>
        <dbReference type="Proteomes" id="UP000886758"/>
    </source>
</evidence>
<dbReference type="PANTHER" id="PTHR42855:SF2">
    <property type="entry name" value="DRUG RESISTANCE ABC TRANSPORTER,ATP-BINDING PROTEIN"/>
    <property type="match status" value="1"/>
</dbReference>
<dbReference type="Pfam" id="PF12848">
    <property type="entry name" value="ABC_tran_Xtn"/>
    <property type="match status" value="1"/>
</dbReference>
<evidence type="ECO:0000256" key="4">
    <source>
        <dbReference type="SAM" id="Coils"/>
    </source>
</evidence>
<feature type="domain" description="ABC transporter" evidence="5">
    <location>
        <begin position="2"/>
        <end position="252"/>
    </location>
</feature>
<evidence type="ECO:0000256" key="2">
    <source>
        <dbReference type="ARBA" id="ARBA00022741"/>
    </source>
</evidence>
<dbReference type="InterPro" id="IPR027417">
    <property type="entry name" value="P-loop_NTPase"/>
</dbReference>
<proteinExistence type="predicted"/>
<dbReference type="InterPro" id="IPR032781">
    <property type="entry name" value="ABC_tran_Xtn"/>
</dbReference>
<dbReference type="FunFam" id="3.40.50.300:FF:000011">
    <property type="entry name" value="Putative ABC transporter ATP-binding component"/>
    <property type="match status" value="1"/>
</dbReference>
<organism evidence="6 7">
    <name type="scientific">Candidatus Pelethenecus faecipullorum</name>
    <dbReference type="NCBI Taxonomy" id="2840900"/>
    <lineage>
        <taxon>Bacteria</taxon>
        <taxon>Bacillati</taxon>
        <taxon>Mycoplasmatota</taxon>
        <taxon>Mollicutes</taxon>
        <taxon>Candidatus Pelethenecus</taxon>
    </lineage>
</organism>
<dbReference type="FunFam" id="3.40.50.300:FF:000070">
    <property type="entry name" value="Putative ABC transporter ATP-binding component"/>
    <property type="match status" value="1"/>
</dbReference>
<dbReference type="Proteomes" id="UP000886758">
    <property type="component" value="Unassembled WGS sequence"/>
</dbReference>
<reference evidence="6" key="1">
    <citation type="submission" date="2020-10" db="EMBL/GenBank/DDBJ databases">
        <authorList>
            <person name="Gilroy R."/>
        </authorList>
    </citation>
    <scope>NUCLEOTIDE SEQUENCE</scope>
    <source>
        <strain evidence="6">ChiW17-6978</strain>
    </source>
</reference>
<name>A0A9D1GQT4_9MOLU</name>
<dbReference type="CDD" id="cd03221">
    <property type="entry name" value="ABCF_EF-3"/>
    <property type="match status" value="2"/>
</dbReference>
<gene>
    <name evidence="6" type="ORF">IAD46_02565</name>
</gene>
<keyword evidence="1" id="KW-0677">Repeat</keyword>
<dbReference type="InterPro" id="IPR003439">
    <property type="entry name" value="ABC_transporter-like_ATP-bd"/>
</dbReference>
<keyword evidence="4" id="KW-0175">Coiled coil</keyword>
<reference evidence="6" key="2">
    <citation type="journal article" date="2021" name="PeerJ">
        <title>Extensive microbial diversity within the chicken gut microbiome revealed by metagenomics and culture.</title>
        <authorList>
            <person name="Gilroy R."/>
            <person name="Ravi A."/>
            <person name="Getino M."/>
            <person name="Pursley I."/>
            <person name="Horton D.L."/>
            <person name="Alikhan N.F."/>
            <person name="Baker D."/>
            <person name="Gharbi K."/>
            <person name="Hall N."/>
            <person name="Watson M."/>
            <person name="Adriaenssens E.M."/>
            <person name="Foster-Nyarko E."/>
            <person name="Jarju S."/>
            <person name="Secka A."/>
            <person name="Antonio M."/>
            <person name="Oren A."/>
            <person name="Chaudhuri R.R."/>
            <person name="La Ragione R."/>
            <person name="Hildebrand F."/>
            <person name="Pallen M.J."/>
        </authorList>
    </citation>
    <scope>NUCLEOTIDE SEQUENCE</scope>
    <source>
        <strain evidence="6">ChiW17-6978</strain>
    </source>
</reference>
<evidence type="ECO:0000256" key="3">
    <source>
        <dbReference type="ARBA" id="ARBA00022840"/>
    </source>
</evidence>
<dbReference type="PROSITE" id="PS50893">
    <property type="entry name" value="ABC_TRANSPORTER_2"/>
    <property type="match status" value="1"/>
</dbReference>
<evidence type="ECO:0000259" key="5">
    <source>
        <dbReference type="PROSITE" id="PS50893"/>
    </source>
</evidence>
<dbReference type="InterPro" id="IPR051309">
    <property type="entry name" value="ABCF_ATPase"/>
</dbReference>
<comment type="caution">
    <text evidence="6">The sequence shown here is derived from an EMBL/GenBank/DDBJ whole genome shotgun (WGS) entry which is preliminary data.</text>
</comment>
<keyword evidence="2" id="KW-0547">Nucleotide-binding</keyword>
<dbReference type="SUPFAM" id="SSF52540">
    <property type="entry name" value="P-loop containing nucleoside triphosphate hydrolases"/>
    <property type="match status" value="2"/>
</dbReference>
<dbReference type="Gene3D" id="3.40.50.300">
    <property type="entry name" value="P-loop containing nucleotide triphosphate hydrolases"/>
    <property type="match status" value="2"/>
</dbReference>